<keyword evidence="2" id="KW-1185">Reference proteome</keyword>
<protein>
    <submittedName>
        <fullName evidence="1">Uncharacterized protein</fullName>
    </submittedName>
</protein>
<accession>A0ACC2K2M8</accession>
<comment type="caution">
    <text evidence="1">The sequence shown here is derived from an EMBL/GenBank/DDBJ whole genome shotgun (WGS) entry which is preliminary data.</text>
</comment>
<dbReference type="Proteomes" id="UP001234297">
    <property type="component" value="Chromosome 12"/>
</dbReference>
<organism evidence="1 2">
    <name type="scientific">Persea americana</name>
    <name type="common">Avocado</name>
    <dbReference type="NCBI Taxonomy" id="3435"/>
    <lineage>
        <taxon>Eukaryota</taxon>
        <taxon>Viridiplantae</taxon>
        <taxon>Streptophyta</taxon>
        <taxon>Embryophyta</taxon>
        <taxon>Tracheophyta</taxon>
        <taxon>Spermatophyta</taxon>
        <taxon>Magnoliopsida</taxon>
        <taxon>Magnoliidae</taxon>
        <taxon>Laurales</taxon>
        <taxon>Lauraceae</taxon>
        <taxon>Persea</taxon>
    </lineage>
</organism>
<gene>
    <name evidence="1" type="ORF">MRB53_034565</name>
</gene>
<evidence type="ECO:0000313" key="1">
    <source>
        <dbReference type="EMBL" id="KAJ8615193.1"/>
    </source>
</evidence>
<proteinExistence type="predicted"/>
<sequence length="419" mass="47913">MERRSTSQNPNDGNGNRNGVLNPNQPCLCEECGQNPSKYKCPGCSLRTCSLPCVKSHKQRTSCTGKRPTTFVPLSEFNDNLLISDYKFLEEAKRTAESAKRMRYGLSGYYGFKLPPSLKLLRSVAAHKRKTRVLFLPSGMSKREKNQSRYDQKTKSIFWTIEWRFHSTDVILMDHGVDENKSLNSVVEEHLKPGPWNHKLKPFCNEQMDSLKFFIQKFPKDPKSPFSELNIKASLRGQLSGIVMVEYPVIHVFLPSHSCHFEIERNANAFSKEIESAKSLSDLPSPKGVHFREEEPEEDDLSSDTQFLDLMTYMNSEPSDNFQMIDKEVALSKTKVSEGTQLVRNNGGHARHLEVGEYSRSNSKAFGVGLLKIWREQEVINQALMSCSLGRRNWRRERSWSFECTVKDNQDKEAAAVKT</sequence>
<dbReference type="EMBL" id="CM056820">
    <property type="protein sequence ID" value="KAJ8615193.1"/>
    <property type="molecule type" value="Genomic_DNA"/>
</dbReference>
<reference evidence="1 2" key="1">
    <citation type="journal article" date="2022" name="Hortic Res">
        <title>A haplotype resolved chromosomal level avocado genome allows analysis of novel avocado genes.</title>
        <authorList>
            <person name="Nath O."/>
            <person name="Fletcher S.J."/>
            <person name="Hayward A."/>
            <person name="Shaw L.M."/>
            <person name="Masouleh A.K."/>
            <person name="Furtado A."/>
            <person name="Henry R.J."/>
            <person name="Mitter N."/>
        </authorList>
    </citation>
    <scope>NUCLEOTIDE SEQUENCE [LARGE SCALE GENOMIC DNA]</scope>
    <source>
        <strain evidence="2">cv. Hass</strain>
    </source>
</reference>
<name>A0ACC2K2M8_PERAE</name>
<evidence type="ECO:0000313" key="2">
    <source>
        <dbReference type="Proteomes" id="UP001234297"/>
    </source>
</evidence>